<dbReference type="InterPro" id="IPR016449">
    <property type="entry name" value="K_chnl_inward-rec_Kir"/>
</dbReference>
<feature type="region of interest" description="Disordered" evidence="2">
    <location>
        <begin position="1"/>
        <end position="25"/>
    </location>
</feature>
<feature type="compositionally biased region" description="Polar residues" evidence="2">
    <location>
        <begin position="1"/>
        <end position="23"/>
    </location>
</feature>
<evidence type="ECO:0000259" key="3">
    <source>
        <dbReference type="Pfam" id="PF01007"/>
    </source>
</evidence>
<keyword evidence="1" id="KW-0812">Transmembrane</keyword>
<dbReference type="InterPro" id="IPR013518">
    <property type="entry name" value="K_chnl_inward-rec_Kir_cyto"/>
</dbReference>
<dbReference type="InterPro" id="IPR040445">
    <property type="entry name" value="Kir_TM"/>
</dbReference>
<keyword evidence="5" id="KW-1185">Reference proteome</keyword>
<keyword evidence="1" id="KW-0813">Transport</keyword>
<comment type="caution">
    <text evidence="4">The sequence shown here is derived from an EMBL/GenBank/DDBJ whole genome shotgun (WGS) entry which is preliminary data.</text>
</comment>
<evidence type="ECO:0000256" key="1">
    <source>
        <dbReference type="RuleBase" id="RU003822"/>
    </source>
</evidence>
<keyword evidence="1" id="KW-0406">Ion transport</keyword>
<protein>
    <recommendedName>
        <fullName evidence="3">Potassium channel inwardly rectifying transmembrane domain-containing protein</fullName>
    </recommendedName>
</protein>
<name>A0ABN9HC84_9NEOB</name>
<evidence type="ECO:0000313" key="4">
    <source>
        <dbReference type="EMBL" id="CAI9619310.1"/>
    </source>
</evidence>
<keyword evidence="1" id="KW-0633">Potassium transport</keyword>
<keyword evidence="1" id="KW-0407">Ion channel</keyword>
<gene>
    <name evidence="4" type="ORF">SPARVUS_LOCUS15816964</name>
</gene>
<sequence>MAKDNNAFTAVPGSTNTKPTFSHPSKLAEKFEKADRKLRRRQRYVEKDGRCNVQHGNVRETYRYLTDIFTTLVDLKW</sequence>
<keyword evidence="1" id="KW-0472">Membrane</keyword>
<evidence type="ECO:0000256" key="2">
    <source>
        <dbReference type="SAM" id="MobiDB-lite"/>
    </source>
</evidence>
<comment type="subcellular location">
    <subcellularLocation>
        <location evidence="1">Membrane</location>
        <topology evidence="1">Multi-pass membrane protein</topology>
    </subcellularLocation>
</comment>
<dbReference type="Pfam" id="PF01007">
    <property type="entry name" value="IRK"/>
    <property type="match status" value="1"/>
</dbReference>
<accession>A0ABN9HC84</accession>
<dbReference type="EMBL" id="CATNWA010020655">
    <property type="protein sequence ID" value="CAI9619310.1"/>
    <property type="molecule type" value="Genomic_DNA"/>
</dbReference>
<dbReference type="PANTHER" id="PTHR11767:SF17">
    <property type="entry name" value="G PROTEIN-ACTIVATED INWARD RECTIFIER POTASSIUM CHANNEL 3"/>
    <property type="match status" value="1"/>
</dbReference>
<comment type="similarity">
    <text evidence="1">Belongs to the inward rectifier-type potassium channel (TC 1.A.2.1) family.</text>
</comment>
<keyword evidence="1" id="KW-0630">Potassium</keyword>
<keyword evidence="1" id="KW-0851">Voltage-gated channel</keyword>
<dbReference type="Proteomes" id="UP001162483">
    <property type="component" value="Unassembled WGS sequence"/>
</dbReference>
<dbReference type="Gene3D" id="2.60.40.1400">
    <property type="entry name" value="G protein-activated inward rectifier potassium channel 1"/>
    <property type="match status" value="1"/>
</dbReference>
<feature type="non-terminal residue" evidence="4">
    <location>
        <position position="77"/>
    </location>
</feature>
<evidence type="ECO:0000313" key="5">
    <source>
        <dbReference type="Proteomes" id="UP001162483"/>
    </source>
</evidence>
<proteinExistence type="inferred from homology"/>
<dbReference type="PANTHER" id="PTHR11767">
    <property type="entry name" value="INWARD RECTIFIER POTASSIUM CHANNEL"/>
    <property type="match status" value="1"/>
</dbReference>
<organism evidence="4 5">
    <name type="scientific">Staurois parvus</name>
    <dbReference type="NCBI Taxonomy" id="386267"/>
    <lineage>
        <taxon>Eukaryota</taxon>
        <taxon>Metazoa</taxon>
        <taxon>Chordata</taxon>
        <taxon>Craniata</taxon>
        <taxon>Vertebrata</taxon>
        <taxon>Euteleostomi</taxon>
        <taxon>Amphibia</taxon>
        <taxon>Batrachia</taxon>
        <taxon>Anura</taxon>
        <taxon>Neobatrachia</taxon>
        <taxon>Ranoidea</taxon>
        <taxon>Ranidae</taxon>
        <taxon>Staurois</taxon>
    </lineage>
</organism>
<reference evidence="4" key="1">
    <citation type="submission" date="2023-05" db="EMBL/GenBank/DDBJ databases">
        <authorList>
            <person name="Stuckert A."/>
        </authorList>
    </citation>
    <scope>NUCLEOTIDE SEQUENCE</scope>
</reference>
<feature type="domain" description="Potassium channel inwardly rectifying transmembrane" evidence="3">
    <location>
        <begin position="45"/>
        <end position="77"/>
    </location>
</feature>